<dbReference type="AlphaFoldDB" id="A0A5D2TYL3"/>
<dbReference type="Proteomes" id="UP000323597">
    <property type="component" value="Chromosome D08"/>
</dbReference>
<sequence length="45" mass="5475">MALARRYMGLMWRRAWRIRRVRRRVAWRRACGRLLLAAALEAKCC</sequence>
<gene>
    <name evidence="1" type="ORF">E1A91_D08G173500v1</name>
</gene>
<reference evidence="1 2" key="1">
    <citation type="submission" date="2019-07" db="EMBL/GenBank/DDBJ databases">
        <title>WGS assembly of Gossypium mustelinum.</title>
        <authorList>
            <person name="Chen Z.J."/>
            <person name="Sreedasyam A."/>
            <person name="Ando A."/>
            <person name="Song Q."/>
            <person name="De L."/>
            <person name="Hulse-Kemp A."/>
            <person name="Ding M."/>
            <person name="Ye W."/>
            <person name="Kirkbride R."/>
            <person name="Jenkins J."/>
            <person name="Plott C."/>
            <person name="Lovell J."/>
            <person name="Lin Y.-M."/>
            <person name="Vaughn R."/>
            <person name="Liu B."/>
            <person name="Li W."/>
            <person name="Simpson S."/>
            <person name="Scheffler B."/>
            <person name="Saski C."/>
            <person name="Grover C."/>
            <person name="Hu G."/>
            <person name="Conover J."/>
            <person name="Carlson J."/>
            <person name="Shu S."/>
            <person name="Boston L."/>
            <person name="Williams M."/>
            <person name="Peterson D."/>
            <person name="Mcgee K."/>
            <person name="Jones D."/>
            <person name="Wendel J."/>
            <person name="Stelly D."/>
            <person name="Grimwood J."/>
            <person name="Schmutz J."/>
        </authorList>
    </citation>
    <scope>NUCLEOTIDE SEQUENCE [LARGE SCALE GENOMIC DNA]</scope>
    <source>
        <strain evidence="1">1408120.09</strain>
    </source>
</reference>
<protein>
    <submittedName>
        <fullName evidence="1">Uncharacterized protein</fullName>
    </submittedName>
</protein>
<keyword evidence="2" id="KW-1185">Reference proteome</keyword>
<evidence type="ECO:0000313" key="2">
    <source>
        <dbReference type="Proteomes" id="UP000323597"/>
    </source>
</evidence>
<dbReference type="EMBL" id="CM017656">
    <property type="protein sequence ID" value="TYI69725.1"/>
    <property type="molecule type" value="Genomic_DNA"/>
</dbReference>
<name>A0A5D2TYL3_GOSMU</name>
<organism evidence="1 2">
    <name type="scientific">Gossypium mustelinum</name>
    <name type="common">Cotton</name>
    <name type="synonym">Gossypium caicoense</name>
    <dbReference type="NCBI Taxonomy" id="34275"/>
    <lineage>
        <taxon>Eukaryota</taxon>
        <taxon>Viridiplantae</taxon>
        <taxon>Streptophyta</taxon>
        <taxon>Embryophyta</taxon>
        <taxon>Tracheophyta</taxon>
        <taxon>Spermatophyta</taxon>
        <taxon>Magnoliopsida</taxon>
        <taxon>eudicotyledons</taxon>
        <taxon>Gunneridae</taxon>
        <taxon>Pentapetalae</taxon>
        <taxon>rosids</taxon>
        <taxon>malvids</taxon>
        <taxon>Malvales</taxon>
        <taxon>Malvaceae</taxon>
        <taxon>Malvoideae</taxon>
        <taxon>Gossypium</taxon>
    </lineage>
</organism>
<accession>A0A5D2TYL3</accession>
<evidence type="ECO:0000313" key="1">
    <source>
        <dbReference type="EMBL" id="TYI69725.1"/>
    </source>
</evidence>
<proteinExistence type="predicted"/>